<organism evidence="1 2">
    <name type="scientific">Plantibacter elymi</name>
    <name type="common">nom. nud.</name>
    <dbReference type="NCBI Taxonomy" id="199708"/>
    <lineage>
        <taxon>Bacteria</taxon>
        <taxon>Bacillati</taxon>
        <taxon>Actinomycetota</taxon>
        <taxon>Actinomycetes</taxon>
        <taxon>Micrococcales</taxon>
        <taxon>Microbacteriaceae</taxon>
        <taxon>Plantibacter</taxon>
    </lineage>
</organism>
<evidence type="ECO:0008006" key="3">
    <source>
        <dbReference type="Google" id="ProtNLM"/>
    </source>
</evidence>
<keyword evidence="2" id="KW-1185">Reference proteome</keyword>
<sequence>MKSKTALLPRNRAVLLESLDRLAGAANITLVDKGYFLTSKLVETLIGPHAARWGTDIGTTGMGRALADHLDRHGHGDVGKARWDALLSSYNSLVRSYQREDARPPTVEAFFATLKDAFDNCATKDTREILSMLWESRMFAYEYQGRSEVELRELDPLMPTMSGVARNWAMRIGDVPFEFLADTYSGLTPTVRGFIVEASRTPLAVAGNVLPTPDLRAISLKDSRADARIQLADILAGVGREVARLAMAGTFDDELQVTIHEMLDNTVMASDGSPLDVLTGRRPLRYRDDWIDANWNT</sequence>
<gene>
    <name evidence="1" type="ORF">SAMN06295909_1376</name>
</gene>
<dbReference type="EMBL" id="FXWJ01000002">
    <property type="protein sequence ID" value="SMQ66970.1"/>
    <property type="molecule type" value="Genomic_DNA"/>
</dbReference>
<evidence type="ECO:0000313" key="2">
    <source>
        <dbReference type="Proteomes" id="UP000194464"/>
    </source>
</evidence>
<name>A0ABY1RAR7_9MICO</name>
<reference evidence="1 2" key="1">
    <citation type="submission" date="2017-04" db="EMBL/GenBank/DDBJ databases">
        <authorList>
            <person name="Varghese N."/>
            <person name="Submissions S."/>
        </authorList>
    </citation>
    <scope>NUCLEOTIDE SEQUENCE [LARGE SCALE GENOMIC DNA]</scope>
    <source>
        <strain evidence="1 2">VKM Ac-1784</strain>
    </source>
</reference>
<protein>
    <recommendedName>
        <fullName evidence="3">DUF3800 domain-containing protein</fullName>
    </recommendedName>
</protein>
<proteinExistence type="predicted"/>
<evidence type="ECO:0000313" key="1">
    <source>
        <dbReference type="EMBL" id="SMQ66970.1"/>
    </source>
</evidence>
<dbReference type="Proteomes" id="UP000194464">
    <property type="component" value="Unassembled WGS sequence"/>
</dbReference>
<accession>A0ABY1RAR7</accession>
<comment type="caution">
    <text evidence="1">The sequence shown here is derived from an EMBL/GenBank/DDBJ whole genome shotgun (WGS) entry which is preliminary data.</text>
</comment>